<dbReference type="EMBL" id="VDFU01000004">
    <property type="protein sequence ID" value="TNC51536.1"/>
    <property type="molecule type" value="Genomic_DNA"/>
</dbReference>
<accession>A0A5C4N4L0</accession>
<evidence type="ECO:0000313" key="1">
    <source>
        <dbReference type="EMBL" id="TNC51536.1"/>
    </source>
</evidence>
<name>A0A5C4N4L0_9RHOB</name>
<dbReference type="AlphaFoldDB" id="A0A5C4N4L0"/>
<reference evidence="1 2" key="1">
    <citation type="submission" date="2019-06" db="EMBL/GenBank/DDBJ databases">
        <title>YIM 131921 draft genome.</title>
        <authorList>
            <person name="Jiang L."/>
        </authorList>
    </citation>
    <scope>NUCLEOTIDE SEQUENCE [LARGE SCALE GENOMIC DNA]</scope>
    <source>
        <strain evidence="1 2">YIM 131921</strain>
    </source>
</reference>
<gene>
    <name evidence="1" type="ORF">FHG66_05050</name>
</gene>
<keyword evidence="2" id="KW-1185">Reference proteome</keyword>
<dbReference type="InterPro" id="IPR007420">
    <property type="entry name" value="DUF465"/>
</dbReference>
<organism evidence="1 2">
    <name type="scientific">Rubellimicrobium rubrum</name>
    <dbReference type="NCBI Taxonomy" id="2585369"/>
    <lineage>
        <taxon>Bacteria</taxon>
        <taxon>Pseudomonadati</taxon>
        <taxon>Pseudomonadota</taxon>
        <taxon>Alphaproteobacteria</taxon>
        <taxon>Rhodobacterales</taxon>
        <taxon>Roseobacteraceae</taxon>
        <taxon>Rubellimicrobium</taxon>
    </lineage>
</organism>
<proteinExistence type="predicted"/>
<dbReference type="Gene3D" id="6.10.280.50">
    <property type="match status" value="1"/>
</dbReference>
<dbReference type="Proteomes" id="UP000305887">
    <property type="component" value="Unassembled WGS sequence"/>
</dbReference>
<protein>
    <submittedName>
        <fullName evidence="1">DUF465 domain-containing protein</fullName>
    </submittedName>
</protein>
<dbReference type="InterPro" id="IPR038444">
    <property type="entry name" value="DUF465_sf"/>
</dbReference>
<dbReference type="OrthoDB" id="7362854at2"/>
<dbReference type="RefSeq" id="WP_139075627.1">
    <property type="nucleotide sequence ID" value="NZ_VDFU01000004.1"/>
</dbReference>
<sequence length="55" mass="6280">MSLNGHLEELRRKHQTLSAAVEAAQRSPGMDDLEIARMKKQKLIIKEEITRLSAH</sequence>
<comment type="caution">
    <text evidence="1">The sequence shown here is derived from an EMBL/GenBank/DDBJ whole genome shotgun (WGS) entry which is preliminary data.</text>
</comment>
<evidence type="ECO:0000313" key="2">
    <source>
        <dbReference type="Proteomes" id="UP000305887"/>
    </source>
</evidence>
<dbReference type="Pfam" id="PF04325">
    <property type="entry name" value="DUF465"/>
    <property type="match status" value="1"/>
</dbReference>